<organism evidence="2 3">
    <name type="scientific">Caenorhabditis nigoni</name>
    <dbReference type="NCBI Taxonomy" id="1611254"/>
    <lineage>
        <taxon>Eukaryota</taxon>
        <taxon>Metazoa</taxon>
        <taxon>Ecdysozoa</taxon>
        <taxon>Nematoda</taxon>
        <taxon>Chromadorea</taxon>
        <taxon>Rhabditida</taxon>
        <taxon>Rhabditina</taxon>
        <taxon>Rhabditomorpha</taxon>
        <taxon>Rhabditoidea</taxon>
        <taxon>Rhabditidae</taxon>
        <taxon>Peloderinae</taxon>
        <taxon>Caenorhabditis</taxon>
    </lineage>
</organism>
<dbReference type="AlphaFoldDB" id="A0A2G5TM88"/>
<feature type="transmembrane region" description="Helical" evidence="1">
    <location>
        <begin position="277"/>
        <end position="301"/>
    </location>
</feature>
<evidence type="ECO:0000313" key="2">
    <source>
        <dbReference type="EMBL" id="PIC28389.1"/>
    </source>
</evidence>
<dbReference type="OrthoDB" id="5823655at2759"/>
<keyword evidence="1" id="KW-0472">Membrane</keyword>
<feature type="transmembrane region" description="Helical" evidence="1">
    <location>
        <begin position="64"/>
        <end position="87"/>
    </location>
</feature>
<dbReference type="PANTHER" id="PTHR46045">
    <property type="entry name" value="SERPENTINE RECEPTOR, CLASS U-RELATED"/>
    <property type="match status" value="1"/>
</dbReference>
<protein>
    <recommendedName>
        <fullName evidence="4">G-protein coupled receptors family 1 profile domain-containing protein</fullName>
    </recommendedName>
</protein>
<keyword evidence="3" id="KW-1185">Reference proteome</keyword>
<gene>
    <name evidence="2" type="primary">Cni-sru-8</name>
    <name evidence="2" type="synonym">Cnig_chr_V.g20321</name>
    <name evidence="2" type="ORF">B9Z55_020321</name>
</gene>
<proteinExistence type="predicted"/>
<name>A0A2G5TM88_9PELO</name>
<feature type="transmembrane region" description="Helical" evidence="1">
    <location>
        <begin position="203"/>
        <end position="227"/>
    </location>
</feature>
<evidence type="ECO:0008006" key="4">
    <source>
        <dbReference type="Google" id="ProtNLM"/>
    </source>
</evidence>
<keyword evidence="1" id="KW-0812">Transmembrane</keyword>
<reference evidence="3" key="1">
    <citation type="submission" date="2017-10" db="EMBL/GenBank/DDBJ databases">
        <title>Rapid genome shrinkage in a self-fertile nematode reveals novel sperm competition proteins.</title>
        <authorList>
            <person name="Yin D."/>
            <person name="Schwarz E.M."/>
            <person name="Thomas C.G."/>
            <person name="Felde R.L."/>
            <person name="Korf I.F."/>
            <person name="Cutter A.D."/>
            <person name="Schartner C.M."/>
            <person name="Ralston E.J."/>
            <person name="Meyer B.J."/>
            <person name="Haag E.S."/>
        </authorList>
    </citation>
    <scope>NUCLEOTIDE SEQUENCE [LARGE SCALE GENOMIC DNA]</scope>
    <source>
        <strain evidence="3">JU1422</strain>
    </source>
</reference>
<accession>A0A2G5TM88</accession>
<comment type="caution">
    <text evidence="2">The sequence shown here is derived from an EMBL/GenBank/DDBJ whole genome shotgun (WGS) entry which is preliminary data.</text>
</comment>
<dbReference type="Pfam" id="PF10322">
    <property type="entry name" value="7TM_GPCR_Sru"/>
    <property type="match status" value="1"/>
</dbReference>
<dbReference type="InterPro" id="IPR003839">
    <property type="entry name" value="7TM_GPCR_serpentine_rcpt_Sru"/>
</dbReference>
<feature type="transmembrane region" description="Helical" evidence="1">
    <location>
        <begin position="248"/>
        <end position="271"/>
    </location>
</feature>
<feature type="transmembrane region" description="Helical" evidence="1">
    <location>
        <begin position="107"/>
        <end position="132"/>
    </location>
</feature>
<feature type="transmembrane region" description="Helical" evidence="1">
    <location>
        <begin position="20"/>
        <end position="43"/>
    </location>
</feature>
<feature type="transmembrane region" description="Helical" evidence="1">
    <location>
        <begin position="153"/>
        <end position="175"/>
    </location>
</feature>
<dbReference type="PANTHER" id="PTHR46045:SF11">
    <property type="entry name" value="SERPENTINE RECEPTOR, CLASS U"/>
    <property type="match status" value="1"/>
</dbReference>
<dbReference type="Proteomes" id="UP000230233">
    <property type="component" value="Chromosome V"/>
</dbReference>
<keyword evidence="1" id="KW-1133">Transmembrane helix</keyword>
<dbReference type="EMBL" id="PDUG01000005">
    <property type="protein sequence ID" value="PIC28389.1"/>
    <property type="molecule type" value="Genomic_DNA"/>
</dbReference>
<sequence length="331" mass="38376">MTELEDSIHGVQEYQGFHYIFTFSTILAAIPLIYMSPTVVVMLKIFKSCRSPSHWNTAHSMNHNIYVVIMLYFLFNTLFFIFDYLNFSLPATGIFTSWCASIQPNHYFKLIFLFTFYFNYCILILPFLLCLIRLIILIYPRDHPAICSKIMRISIPSLFLIPIFCTSFMIPAVGYCRKMGSPLQFGAVYIYYAGGWLGWRNSYIHLVMSIVMCSLTVICSLLMMLKLRQSAFNTTSTRTRQQSQRAESSLSITMISFIIPFINNTFLTVVYLTFPNFVYYLMIFRLFGNDCETVMMPWILYMTHPMFRKKKIISQSSAAVSAIRGTSSPIL</sequence>
<evidence type="ECO:0000256" key="1">
    <source>
        <dbReference type="SAM" id="Phobius"/>
    </source>
</evidence>
<evidence type="ECO:0000313" key="3">
    <source>
        <dbReference type="Proteomes" id="UP000230233"/>
    </source>
</evidence>